<organism evidence="7 8">
    <name type="scientific">Paludifilum halophilum</name>
    <dbReference type="NCBI Taxonomy" id="1642702"/>
    <lineage>
        <taxon>Bacteria</taxon>
        <taxon>Bacillati</taxon>
        <taxon>Bacillota</taxon>
        <taxon>Bacilli</taxon>
        <taxon>Bacillales</taxon>
        <taxon>Thermoactinomycetaceae</taxon>
        <taxon>Paludifilum</taxon>
    </lineage>
</organism>
<dbReference type="PRINTS" id="PR00035">
    <property type="entry name" value="HTHGNTR"/>
</dbReference>
<dbReference type="AlphaFoldDB" id="A0A235B469"/>
<dbReference type="InterPro" id="IPR012770">
    <property type="entry name" value="TreR"/>
</dbReference>
<name>A0A235B469_9BACL</name>
<dbReference type="InterPro" id="IPR011663">
    <property type="entry name" value="UTRA"/>
</dbReference>
<dbReference type="FunFam" id="3.40.1410.10:FF:000008">
    <property type="entry name" value="Transcriptional regulator, GntR family"/>
    <property type="match status" value="1"/>
</dbReference>
<dbReference type="SMART" id="SM00866">
    <property type="entry name" value="UTRA"/>
    <property type="match status" value="1"/>
</dbReference>
<evidence type="ECO:0000256" key="4">
    <source>
        <dbReference type="ARBA" id="ARBA00023163"/>
    </source>
</evidence>
<dbReference type="SMART" id="SM00345">
    <property type="entry name" value="HTH_GNTR"/>
    <property type="match status" value="1"/>
</dbReference>
<dbReference type="InterPro" id="IPR036390">
    <property type="entry name" value="WH_DNA-bd_sf"/>
</dbReference>
<dbReference type="Gene3D" id="3.40.1410.10">
    <property type="entry name" value="Chorismate lyase-like"/>
    <property type="match status" value="1"/>
</dbReference>
<feature type="domain" description="HTH gntR-type" evidence="6">
    <location>
        <begin position="2"/>
        <end position="70"/>
    </location>
</feature>
<dbReference type="PANTHER" id="PTHR44846:SF12">
    <property type="entry name" value="HTH-TYPE TRANSCRIPTIONAL REGULATOR TRER"/>
    <property type="match status" value="1"/>
</dbReference>
<dbReference type="Pfam" id="PF00392">
    <property type="entry name" value="GntR"/>
    <property type="match status" value="1"/>
</dbReference>
<keyword evidence="2" id="KW-0805">Transcription regulation</keyword>
<evidence type="ECO:0000259" key="6">
    <source>
        <dbReference type="PROSITE" id="PS50949"/>
    </source>
</evidence>
<reference evidence="7 8" key="1">
    <citation type="submission" date="2017-07" db="EMBL/GenBank/DDBJ databases">
        <title>The genome sequence of Paludifilum halophilum highlights mechanisms for microbial adaptation to high salt environemnts.</title>
        <authorList>
            <person name="Belbahri L."/>
        </authorList>
    </citation>
    <scope>NUCLEOTIDE SEQUENCE [LARGE SCALE GENOMIC DNA]</scope>
    <source>
        <strain evidence="7 8">DSM 102817</strain>
    </source>
</reference>
<dbReference type="Proteomes" id="UP000215459">
    <property type="component" value="Unassembled WGS sequence"/>
</dbReference>
<dbReference type="RefSeq" id="WP_094264842.1">
    <property type="nucleotide sequence ID" value="NZ_NOWF01000007.1"/>
</dbReference>
<keyword evidence="8" id="KW-1185">Reference proteome</keyword>
<dbReference type="PROSITE" id="PS50949">
    <property type="entry name" value="HTH_GNTR"/>
    <property type="match status" value="1"/>
</dbReference>
<dbReference type="PANTHER" id="PTHR44846">
    <property type="entry name" value="MANNOSYL-D-GLYCERATE TRANSPORT/METABOLISM SYSTEM REPRESSOR MNGR-RELATED"/>
    <property type="match status" value="1"/>
</dbReference>
<dbReference type="CDD" id="cd07377">
    <property type="entry name" value="WHTH_GntR"/>
    <property type="match status" value="1"/>
</dbReference>
<keyword evidence="3" id="KW-0238">DNA-binding</keyword>
<dbReference type="GO" id="GO:0003700">
    <property type="term" value="F:DNA-binding transcription factor activity"/>
    <property type="evidence" value="ECO:0007669"/>
    <property type="project" value="UniProtKB-UniRule"/>
</dbReference>
<keyword evidence="1" id="KW-0678">Repressor</keyword>
<evidence type="ECO:0000256" key="5">
    <source>
        <dbReference type="NCBIfam" id="TIGR02404"/>
    </source>
</evidence>
<dbReference type="Pfam" id="PF07702">
    <property type="entry name" value="UTRA"/>
    <property type="match status" value="1"/>
</dbReference>
<protein>
    <recommendedName>
        <fullName evidence="5">Trehalose operon repressor</fullName>
    </recommendedName>
</protein>
<dbReference type="OrthoDB" id="9816541at2"/>
<dbReference type="EMBL" id="NOWF01000007">
    <property type="protein sequence ID" value="OYD07098.1"/>
    <property type="molecule type" value="Genomic_DNA"/>
</dbReference>
<dbReference type="InterPro" id="IPR036388">
    <property type="entry name" value="WH-like_DNA-bd_sf"/>
</dbReference>
<dbReference type="GO" id="GO:0003677">
    <property type="term" value="F:DNA binding"/>
    <property type="evidence" value="ECO:0007669"/>
    <property type="project" value="UniProtKB-UniRule"/>
</dbReference>
<comment type="caution">
    <text evidence="7">The sequence shown here is derived from an EMBL/GenBank/DDBJ whole genome shotgun (WGS) entry which is preliminary data.</text>
</comment>
<proteinExistence type="predicted"/>
<accession>A0A235B469</accession>
<dbReference type="InterPro" id="IPR000524">
    <property type="entry name" value="Tscrpt_reg_HTH_GntR"/>
</dbReference>
<dbReference type="GO" id="GO:0045892">
    <property type="term" value="P:negative regulation of DNA-templated transcription"/>
    <property type="evidence" value="ECO:0007669"/>
    <property type="project" value="TreeGrafter"/>
</dbReference>
<evidence type="ECO:0000256" key="3">
    <source>
        <dbReference type="ARBA" id="ARBA00023125"/>
    </source>
</evidence>
<evidence type="ECO:0000313" key="8">
    <source>
        <dbReference type="Proteomes" id="UP000215459"/>
    </source>
</evidence>
<sequence>MENIYWTIYRDYADQIEQGRLSPDSKLPSENQLAKRYGTSRETVRKALHLLSQNGYIHKIKGKGSFVLHVNKFDFPVSGLVSFKEVATKSGKEWNTDVVSLETGKPDPYVASQLNIQGSEAIWKVVRVREVGGEKIILDKDHFHKGLIPPLTKDICRESIYEYLERSSEVKISFAKKVITIEGATEEDERLLDLDRYAMMAVVRNYVYLDDSTLFQYTESRHRPDKFRFVDFARRY</sequence>
<dbReference type="SUPFAM" id="SSF46785">
    <property type="entry name" value="Winged helix' DNA-binding domain"/>
    <property type="match status" value="1"/>
</dbReference>
<dbReference type="NCBIfam" id="TIGR02404">
    <property type="entry name" value="trehalos_R_Bsub"/>
    <property type="match status" value="1"/>
</dbReference>
<evidence type="ECO:0000256" key="2">
    <source>
        <dbReference type="ARBA" id="ARBA00023015"/>
    </source>
</evidence>
<keyword evidence="4" id="KW-0804">Transcription</keyword>
<gene>
    <name evidence="7" type="primary">treR</name>
    <name evidence="7" type="ORF">CHM34_11895</name>
</gene>
<evidence type="ECO:0000313" key="7">
    <source>
        <dbReference type="EMBL" id="OYD07098.1"/>
    </source>
</evidence>
<dbReference type="SUPFAM" id="SSF64288">
    <property type="entry name" value="Chorismate lyase-like"/>
    <property type="match status" value="1"/>
</dbReference>
<dbReference type="InterPro" id="IPR028978">
    <property type="entry name" value="Chorismate_lyase_/UTRA_dom_sf"/>
</dbReference>
<dbReference type="InterPro" id="IPR050679">
    <property type="entry name" value="Bact_HTH_transcr_reg"/>
</dbReference>
<dbReference type="Gene3D" id="1.10.10.10">
    <property type="entry name" value="Winged helix-like DNA-binding domain superfamily/Winged helix DNA-binding domain"/>
    <property type="match status" value="1"/>
</dbReference>
<evidence type="ECO:0000256" key="1">
    <source>
        <dbReference type="ARBA" id="ARBA00022491"/>
    </source>
</evidence>